<dbReference type="Pfam" id="PF00651">
    <property type="entry name" value="BTB"/>
    <property type="match status" value="1"/>
</dbReference>
<dbReference type="Proteomes" id="UP000887577">
    <property type="component" value="Unplaced"/>
</dbReference>
<proteinExistence type="predicted"/>
<dbReference type="InterPro" id="IPR000210">
    <property type="entry name" value="BTB/POZ_dom"/>
</dbReference>
<evidence type="ECO:0000313" key="3">
    <source>
        <dbReference type="WBParaSite" id="PSU_v2.g15892.t1"/>
    </source>
</evidence>
<evidence type="ECO:0000313" key="2">
    <source>
        <dbReference type="Proteomes" id="UP000887577"/>
    </source>
</evidence>
<dbReference type="PANTHER" id="PTHR24413">
    <property type="entry name" value="SPECKLE-TYPE POZ PROTEIN"/>
    <property type="match status" value="1"/>
</dbReference>
<dbReference type="Gene3D" id="3.30.710.10">
    <property type="entry name" value="Potassium Channel Kv1.1, Chain A"/>
    <property type="match status" value="1"/>
</dbReference>
<reference evidence="3" key="1">
    <citation type="submission" date="2022-11" db="UniProtKB">
        <authorList>
            <consortium name="WormBaseParasite"/>
        </authorList>
    </citation>
    <scope>IDENTIFICATION</scope>
</reference>
<sequence length="287" mass="33770">MASGEAVINHCTRNKMFSWTFNDLDKISREHYVVEKSNDQKPWLNLNEGFLMTSPIIATDSFNNTEYTAICQLGNSYTIKMEIHPIPGEITAFYELNDCESKPLAKKLGKFCFMTSTNEHVFKIRELLTFNGKAKTLKKLHIFLNVSTICTKVYQRSPFYHSNKFSLIDELKEMWKNDEKIQFIIIKCETEEFKVSKPIMIARSPVFKKMFETEMKEKLGNFVEIKGFNPKIVKKMIEFCENFAVEKMAENIKNEKIADYIQLANLYDLHEFKEWCMQYAQRQNFVL</sequence>
<keyword evidence="2" id="KW-1185">Reference proteome</keyword>
<protein>
    <submittedName>
        <fullName evidence="3">BTB domain-containing protein</fullName>
    </submittedName>
</protein>
<dbReference type="InterPro" id="IPR011333">
    <property type="entry name" value="SKP1/BTB/POZ_sf"/>
</dbReference>
<name>A0A914YES9_9BILA</name>
<dbReference type="PROSITE" id="PS50097">
    <property type="entry name" value="BTB"/>
    <property type="match status" value="1"/>
</dbReference>
<feature type="domain" description="BTB" evidence="1">
    <location>
        <begin position="182"/>
        <end position="239"/>
    </location>
</feature>
<dbReference type="SUPFAM" id="SSF54695">
    <property type="entry name" value="POZ domain"/>
    <property type="match status" value="1"/>
</dbReference>
<organism evidence="2 3">
    <name type="scientific">Panagrolaimus superbus</name>
    <dbReference type="NCBI Taxonomy" id="310955"/>
    <lineage>
        <taxon>Eukaryota</taxon>
        <taxon>Metazoa</taxon>
        <taxon>Ecdysozoa</taxon>
        <taxon>Nematoda</taxon>
        <taxon>Chromadorea</taxon>
        <taxon>Rhabditida</taxon>
        <taxon>Tylenchina</taxon>
        <taxon>Panagrolaimomorpha</taxon>
        <taxon>Panagrolaimoidea</taxon>
        <taxon>Panagrolaimidae</taxon>
        <taxon>Panagrolaimus</taxon>
    </lineage>
</organism>
<dbReference type="AlphaFoldDB" id="A0A914YES9"/>
<evidence type="ECO:0000259" key="1">
    <source>
        <dbReference type="PROSITE" id="PS50097"/>
    </source>
</evidence>
<dbReference type="WBParaSite" id="PSU_v2.g15892.t1">
    <property type="protein sequence ID" value="PSU_v2.g15892.t1"/>
    <property type="gene ID" value="PSU_v2.g15892"/>
</dbReference>
<accession>A0A914YES9</accession>
<dbReference type="SMART" id="SM00225">
    <property type="entry name" value="BTB"/>
    <property type="match status" value="1"/>
</dbReference>